<comment type="caution">
    <text evidence="2">The sequence shown here is derived from an EMBL/GenBank/DDBJ whole genome shotgun (WGS) entry which is preliminary data.</text>
</comment>
<feature type="compositionally biased region" description="Low complexity" evidence="1">
    <location>
        <begin position="86"/>
        <end position="105"/>
    </location>
</feature>
<name>A0ABQ8FY34_9PEZI</name>
<evidence type="ECO:0000313" key="3">
    <source>
        <dbReference type="Proteomes" id="UP000774617"/>
    </source>
</evidence>
<keyword evidence="3" id="KW-1185">Reference proteome</keyword>
<evidence type="ECO:0000313" key="2">
    <source>
        <dbReference type="EMBL" id="KAH7029962.1"/>
    </source>
</evidence>
<reference evidence="2 3" key="1">
    <citation type="journal article" date="2021" name="Nat. Commun.">
        <title>Genetic determinants of endophytism in the Arabidopsis root mycobiome.</title>
        <authorList>
            <person name="Mesny F."/>
            <person name="Miyauchi S."/>
            <person name="Thiergart T."/>
            <person name="Pickel B."/>
            <person name="Atanasova L."/>
            <person name="Karlsson M."/>
            <person name="Huettel B."/>
            <person name="Barry K.W."/>
            <person name="Haridas S."/>
            <person name="Chen C."/>
            <person name="Bauer D."/>
            <person name="Andreopoulos W."/>
            <person name="Pangilinan J."/>
            <person name="LaButti K."/>
            <person name="Riley R."/>
            <person name="Lipzen A."/>
            <person name="Clum A."/>
            <person name="Drula E."/>
            <person name="Henrissat B."/>
            <person name="Kohler A."/>
            <person name="Grigoriev I.V."/>
            <person name="Martin F.M."/>
            <person name="Hacquard S."/>
        </authorList>
    </citation>
    <scope>NUCLEOTIDE SEQUENCE [LARGE SCALE GENOMIC DNA]</scope>
    <source>
        <strain evidence="2 3">MPI-SDFR-AT-0080</strain>
    </source>
</reference>
<proteinExistence type="predicted"/>
<gene>
    <name evidence="2" type="ORF">B0J12DRAFT_682914</name>
</gene>
<evidence type="ECO:0000256" key="1">
    <source>
        <dbReference type="SAM" id="MobiDB-lite"/>
    </source>
</evidence>
<sequence length="440" mass="48954">MSAHFLPNDTPTTHLTSLTASSTQLYFPPATNPSDTAELWKRVRRKKMSQLPRAAGRASRRGRGRGAPASPEDDRDGPAPPPSPPMSSMRAPSVVSSTANTATTPRSTRINVRSPRFPELILQPRRIDIDKTKRTNPSAFAHFGTSDAPPDYRQLPGLAQADIWVEDDTHGFEGIVEEYREMRLQGLCEAEFATFGKDCFFRGQRRAVRVAEDSLLRAERMVQPVSLPDDDTWQIPPAFLLEDGAGLGTAAAAGAAWAGDVRPDCSYWLSLRGFNYEYSFQVQTVTYVKSNALCPYLTIEFKRDGEPEDVAIAQVAAAGAIALYNRFRLYRSAVASKNDQWTPVPVGNLRHYGITFVGSQYIVWVLRVRIDTSAEWDGCVMERLMTADCSQHWVAARELARWINEIHRWGLTVHGPECKDEIKAVLRGTGVRTSDLRSVA</sequence>
<protein>
    <submittedName>
        <fullName evidence="2">Uncharacterized protein</fullName>
    </submittedName>
</protein>
<dbReference type="EMBL" id="JAGTJR010000047">
    <property type="protein sequence ID" value="KAH7029962.1"/>
    <property type="molecule type" value="Genomic_DNA"/>
</dbReference>
<feature type="region of interest" description="Disordered" evidence="1">
    <location>
        <begin position="23"/>
        <end position="110"/>
    </location>
</feature>
<organism evidence="2 3">
    <name type="scientific">Macrophomina phaseolina</name>
    <dbReference type="NCBI Taxonomy" id="35725"/>
    <lineage>
        <taxon>Eukaryota</taxon>
        <taxon>Fungi</taxon>
        <taxon>Dikarya</taxon>
        <taxon>Ascomycota</taxon>
        <taxon>Pezizomycotina</taxon>
        <taxon>Dothideomycetes</taxon>
        <taxon>Dothideomycetes incertae sedis</taxon>
        <taxon>Botryosphaeriales</taxon>
        <taxon>Botryosphaeriaceae</taxon>
        <taxon>Macrophomina</taxon>
    </lineage>
</organism>
<accession>A0ABQ8FY34</accession>
<dbReference type="Proteomes" id="UP000774617">
    <property type="component" value="Unassembled WGS sequence"/>
</dbReference>